<keyword evidence="5 16" id="KW-0732">Signal</keyword>
<comment type="subcellular location">
    <subcellularLocation>
        <location evidence="1">Membrane</location>
        <topology evidence="1">Single-pass type I membrane protein</topology>
    </subcellularLocation>
</comment>
<keyword evidence="9 15" id="KW-1133">Transmembrane helix</keyword>
<keyword evidence="19" id="KW-1185">Reference proteome</keyword>
<dbReference type="InterPro" id="IPR016187">
    <property type="entry name" value="CTDL_fold"/>
</dbReference>
<dbReference type="PROSITE" id="PS01186">
    <property type="entry name" value="EGF_2"/>
    <property type="match status" value="1"/>
</dbReference>
<evidence type="ECO:0000256" key="16">
    <source>
        <dbReference type="SAM" id="SignalP"/>
    </source>
</evidence>
<dbReference type="GO" id="GO:0004888">
    <property type="term" value="F:transmembrane signaling receptor activity"/>
    <property type="evidence" value="ECO:0007669"/>
    <property type="project" value="InterPro"/>
</dbReference>
<evidence type="ECO:0000256" key="9">
    <source>
        <dbReference type="ARBA" id="ARBA00022989"/>
    </source>
</evidence>
<keyword evidence="4 15" id="KW-0812">Transmembrane</keyword>
<dbReference type="SUPFAM" id="SSF57184">
    <property type="entry name" value="Growth factor receptor domain"/>
    <property type="match status" value="1"/>
</dbReference>
<dbReference type="InterPro" id="IPR000152">
    <property type="entry name" value="EGF-type_Asp/Asn_hydroxyl_site"/>
</dbReference>
<evidence type="ECO:0000313" key="19">
    <source>
        <dbReference type="Proteomes" id="UP000503349"/>
    </source>
</evidence>
<dbReference type="CDD" id="cd00054">
    <property type="entry name" value="EGF_CA"/>
    <property type="match status" value="1"/>
</dbReference>
<proteinExistence type="predicted"/>
<dbReference type="SMART" id="SM00179">
    <property type="entry name" value="EGF_CA"/>
    <property type="match status" value="3"/>
</dbReference>
<reference evidence="18 19" key="1">
    <citation type="submission" date="2019-02" db="EMBL/GenBank/DDBJ databases">
        <title>Opniocepnalus argus genome.</title>
        <authorList>
            <person name="Zhou C."/>
            <person name="Xiao S."/>
        </authorList>
    </citation>
    <scope>NUCLEOTIDE SEQUENCE [LARGE SCALE GENOMIC DNA]</scope>
    <source>
        <strain evidence="18">OARG1902GOOAL</strain>
        <tissue evidence="18">Muscle</tissue>
    </source>
</reference>
<dbReference type="PANTHER" id="PTHR14789">
    <property type="entry name" value="CHONDROLECTIN VARIANT CHODLFDELTAE"/>
    <property type="match status" value="1"/>
</dbReference>
<keyword evidence="6" id="KW-0430">Lectin</keyword>
<dbReference type="InterPro" id="IPR001881">
    <property type="entry name" value="EGF-like_Ca-bd_dom"/>
</dbReference>
<comment type="function">
    <text evidence="12">Endothelial cell receptor that plays a critical role in regulating several physiological processes including hemostasis, coagulation, fibrinolysis, inflammation, and angiogenesis. Acts as a cofactor for thrombin activation of protein C/PROC on the surface of vascular endothelial cells leading to initiation of the activated protein C anticoagulant pathway. Also accelerates the activation of the plasma carboxypeptidase B2/CPB2, which catalyzes removal of C-terminal basic amino acids from its substrates including kinins or anaphylatoxins leading to fibrinolysis inhibition. Plays critical protective roles in changing the cleavage specificity of protease-activated receptor 1/PAR1, inhibiting endothelial cell permeability and inflammation. Suppresses inflammation distinctly from its anticoagulant cofactor activity by sequestering HMGB1 thereby preventing it from engaging cellular receptors such as RAGE and contributing to the inflammatory response.</text>
</comment>
<name>A0A6G1QJ55_CHAAH</name>
<dbReference type="PROSITE" id="PS50026">
    <property type="entry name" value="EGF_3"/>
    <property type="match status" value="1"/>
</dbReference>
<evidence type="ECO:0000256" key="11">
    <source>
        <dbReference type="ARBA" id="ARBA00023157"/>
    </source>
</evidence>
<evidence type="ECO:0000256" key="14">
    <source>
        <dbReference type="PROSITE-ProRule" id="PRU00076"/>
    </source>
</evidence>
<dbReference type="Pfam" id="PF12662">
    <property type="entry name" value="cEGF"/>
    <property type="match status" value="1"/>
</dbReference>
<dbReference type="Pfam" id="PF07645">
    <property type="entry name" value="EGF_CA"/>
    <property type="match status" value="1"/>
</dbReference>
<dbReference type="InterPro" id="IPR009030">
    <property type="entry name" value="Growth_fac_rcpt_cys_sf"/>
</dbReference>
<keyword evidence="11" id="KW-1015">Disulfide bond</keyword>
<evidence type="ECO:0000256" key="1">
    <source>
        <dbReference type="ARBA" id="ARBA00004479"/>
    </source>
</evidence>
<feature type="signal peptide" evidence="16">
    <location>
        <begin position="1"/>
        <end position="24"/>
    </location>
</feature>
<dbReference type="Pfam" id="PF09064">
    <property type="entry name" value="EGF_Tme5"/>
    <property type="match status" value="1"/>
</dbReference>
<evidence type="ECO:0000256" key="2">
    <source>
        <dbReference type="ARBA" id="ARBA00019822"/>
    </source>
</evidence>
<sequence length="521" mass="57516">MVRTTRARLVAVLFLFGLEEAVLSQRGHCAEKQCFALFQESKDSSGALKRCQGRGGELSMSSLDRDLAGVLKGLSGRLWVGNPSGTTGKVCSSISVTMGGNLTLLTTPCSEKLDGFLCQYQLKDPCSPLQAAAGAQMKYFADFEVYDSEAFPEGTIAVVKHVGAEYPDSKHLCFGKNWLKAPWNCEVLVGGCEHGCNHTSNTCFCPAKQTPHPNNITCSKDACADCAQGCQLEGDSYRCTCREGYRLAPDKKSCLDVNECEERKEVCKGEGKKCKNTLGGYVCECREELLLEDGVCVNNSICFHCEHMMCKKVKGVYECECKSGYRVSPKDPIKCEKHCTERDCLATCIPNPDVKKKDMEQCFCPDGYIKDVRNDTTFCTDIDECENMKPCDDHKCVNEFGGYRCLCNKGYYLKDKHTCLRSKEGDGLGSVASYPTQASLPLSEVPSYIKAGSALGITVFLGLCVALLYVLALNISKRCSTFDLSPFKNPDIDIFHLQHVTTDTYKRFSFDKQSKSDSQNH</sequence>
<comment type="caution">
    <text evidence="14">Lacks conserved residue(s) required for the propagation of feature annotation.</text>
</comment>
<dbReference type="InterPro" id="IPR026823">
    <property type="entry name" value="cEGF"/>
</dbReference>
<dbReference type="AlphaFoldDB" id="A0A6G1QJ55"/>
<evidence type="ECO:0000256" key="3">
    <source>
        <dbReference type="ARBA" id="ARBA00022536"/>
    </source>
</evidence>
<dbReference type="InterPro" id="IPR015149">
    <property type="entry name" value="Tme5_EGF-like"/>
</dbReference>
<feature type="transmembrane region" description="Helical" evidence="15">
    <location>
        <begin position="451"/>
        <end position="472"/>
    </location>
</feature>
<evidence type="ECO:0000256" key="4">
    <source>
        <dbReference type="ARBA" id="ARBA00022692"/>
    </source>
</evidence>
<evidence type="ECO:0000256" key="6">
    <source>
        <dbReference type="ARBA" id="ARBA00022734"/>
    </source>
</evidence>
<dbReference type="InterPro" id="IPR000742">
    <property type="entry name" value="EGF"/>
</dbReference>
<dbReference type="SMART" id="SM00181">
    <property type="entry name" value="EGF"/>
    <property type="match status" value="6"/>
</dbReference>
<reference evidence="19" key="2">
    <citation type="submission" date="2019-02" db="EMBL/GenBank/DDBJ databases">
        <title>Opniocepnalus argus Var Kimnra genome.</title>
        <authorList>
            <person name="Zhou C."/>
            <person name="Xiao S."/>
        </authorList>
    </citation>
    <scope>NUCLEOTIDE SEQUENCE [LARGE SCALE GENOMIC DNA]</scope>
</reference>
<dbReference type="SUPFAM" id="SSF56436">
    <property type="entry name" value="C-type lectin-like"/>
    <property type="match status" value="1"/>
</dbReference>
<evidence type="ECO:0000256" key="10">
    <source>
        <dbReference type="ARBA" id="ARBA00023136"/>
    </source>
</evidence>
<dbReference type="Proteomes" id="UP000503349">
    <property type="component" value="Chromosome 18"/>
</dbReference>
<dbReference type="Gene3D" id="2.10.25.10">
    <property type="entry name" value="Laminin"/>
    <property type="match status" value="5"/>
</dbReference>
<evidence type="ECO:0000256" key="5">
    <source>
        <dbReference type="ARBA" id="ARBA00022729"/>
    </source>
</evidence>
<gene>
    <name evidence="18" type="ORF">EXN66_Car018263</name>
</gene>
<evidence type="ECO:0000313" key="18">
    <source>
        <dbReference type="EMBL" id="KAF3702575.1"/>
    </source>
</evidence>
<keyword evidence="3 14" id="KW-0245">EGF-like domain</keyword>
<evidence type="ECO:0000259" key="17">
    <source>
        <dbReference type="PROSITE" id="PS50026"/>
    </source>
</evidence>
<dbReference type="GO" id="GO:0016020">
    <property type="term" value="C:membrane"/>
    <property type="evidence" value="ECO:0007669"/>
    <property type="project" value="UniProtKB-SubCell"/>
</dbReference>
<evidence type="ECO:0000256" key="7">
    <source>
        <dbReference type="ARBA" id="ARBA00022737"/>
    </source>
</evidence>
<evidence type="ECO:0000256" key="8">
    <source>
        <dbReference type="ARBA" id="ARBA00022974"/>
    </source>
</evidence>
<keyword evidence="10 15" id="KW-0472">Membrane</keyword>
<comment type="subunit">
    <text evidence="13">Interacts with ITGAL, ITGAM and ITGB2. Interacts with thrombin/F2; this interaction switches the specificity of thrombin from a procoagulant to an anticoagulant and antifibrinolytic protease. Interacts with ANGP1 and ANGP2; these interactions significantly inhibit the generation of activated PC and TAFIa/CPB2 by the thrombin/thrombomodulin complex. Interacts with PF4; this interaction enhances generation of activated protein C. Interacts with HMGB1; this interaction inhibits HMGB1 inflammatory activity.</text>
</comment>
<evidence type="ECO:0000256" key="12">
    <source>
        <dbReference type="ARBA" id="ARBA00045242"/>
    </source>
</evidence>
<feature type="domain" description="EGF-like" evidence="17">
    <location>
        <begin position="381"/>
        <end position="420"/>
    </location>
</feature>
<dbReference type="EMBL" id="CM015729">
    <property type="protein sequence ID" value="KAF3702575.1"/>
    <property type="molecule type" value="Genomic_DNA"/>
</dbReference>
<keyword evidence="7" id="KW-0677">Repeat</keyword>
<dbReference type="PIRSF" id="PIRSF001775">
    <property type="entry name" value="CD93/CD141"/>
    <property type="match status" value="1"/>
</dbReference>
<keyword evidence="8" id="KW-0654">Proteoglycan</keyword>
<dbReference type="InterPro" id="IPR018097">
    <property type="entry name" value="EGF_Ca-bd_CS"/>
</dbReference>
<dbReference type="GO" id="GO:0030246">
    <property type="term" value="F:carbohydrate binding"/>
    <property type="evidence" value="ECO:0007669"/>
    <property type="project" value="UniProtKB-KW"/>
</dbReference>
<keyword evidence="8" id="KW-0325">Glycoprotein</keyword>
<protein>
    <recommendedName>
        <fullName evidence="2">Thrombomodulin</fullName>
    </recommendedName>
</protein>
<dbReference type="InterPro" id="IPR051505">
    <property type="entry name" value="C-type_lectin_domain"/>
</dbReference>
<dbReference type="PROSITE" id="PS01187">
    <property type="entry name" value="EGF_CA"/>
    <property type="match status" value="1"/>
</dbReference>
<dbReference type="InterPro" id="IPR049883">
    <property type="entry name" value="NOTCH1_EGF-like"/>
</dbReference>
<dbReference type="PROSITE" id="PS00010">
    <property type="entry name" value="ASX_HYDROXYL"/>
    <property type="match status" value="1"/>
</dbReference>
<feature type="chain" id="PRO_5026222633" description="Thrombomodulin" evidence="16">
    <location>
        <begin position="25"/>
        <end position="521"/>
    </location>
</feature>
<dbReference type="SUPFAM" id="SSF57196">
    <property type="entry name" value="EGF/Laminin"/>
    <property type="match status" value="2"/>
</dbReference>
<dbReference type="PRINTS" id="PR00907">
    <property type="entry name" value="THRMBOMODULN"/>
</dbReference>
<accession>A0A6G1QJ55</accession>
<evidence type="ECO:0000256" key="15">
    <source>
        <dbReference type="SAM" id="Phobius"/>
    </source>
</evidence>
<dbReference type="GO" id="GO:0005509">
    <property type="term" value="F:calcium ion binding"/>
    <property type="evidence" value="ECO:0007669"/>
    <property type="project" value="InterPro"/>
</dbReference>
<organism evidence="18 19">
    <name type="scientific">Channa argus</name>
    <name type="common">Northern snakehead</name>
    <name type="synonym">Ophicephalus argus</name>
    <dbReference type="NCBI Taxonomy" id="215402"/>
    <lineage>
        <taxon>Eukaryota</taxon>
        <taxon>Metazoa</taxon>
        <taxon>Chordata</taxon>
        <taxon>Craniata</taxon>
        <taxon>Vertebrata</taxon>
        <taxon>Euteleostomi</taxon>
        <taxon>Actinopterygii</taxon>
        <taxon>Neopterygii</taxon>
        <taxon>Teleostei</taxon>
        <taxon>Neoteleostei</taxon>
        <taxon>Acanthomorphata</taxon>
        <taxon>Anabantaria</taxon>
        <taxon>Anabantiformes</taxon>
        <taxon>Channoidei</taxon>
        <taxon>Channidae</taxon>
        <taxon>Channa</taxon>
    </lineage>
</organism>
<evidence type="ECO:0000256" key="13">
    <source>
        <dbReference type="ARBA" id="ARBA00046453"/>
    </source>
</evidence>
<dbReference type="PANTHER" id="PTHR14789:SF9">
    <property type="entry name" value="THROMBOMODULIN"/>
    <property type="match status" value="1"/>
</dbReference>